<proteinExistence type="inferred from homology"/>
<comment type="caution">
    <text evidence="4">The sequence shown here is derived from an EMBL/GenBank/DDBJ whole genome shotgun (WGS) entry which is preliminary data.</text>
</comment>
<organism evidence="4">
    <name type="scientific">Proteus mirabilis</name>
    <dbReference type="NCBI Taxonomy" id="584"/>
    <lineage>
        <taxon>Bacteria</taxon>
        <taxon>Pseudomonadati</taxon>
        <taxon>Pseudomonadota</taxon>
        <taxon>Gammaproteobacteria</taxon>
        <taxon>Enterobacterales</taxon>
        <taxon>Morganellaceae</taxon>
        <taxon>Proteus</taxon>
    </lineage>
</organism>
<dbReference type="Pfam" id="PF12161">
    <property type="entry name" value="HsdM_N"/>
    <property type="match status" value="1"/>
</dbReference>
<dbReference type="InterPro" id="IPR038333">
    <property type="entry name" value="T1MK-like_N_sf"/>
</dbReference>
<dbReference type="SUPFAM" id="SSF53335">
    <property type="entry name" value="S-adenosyl-L-methionine-dependent methyltransferases"/>
    <property type="match status" value="1"/>
</dbReference>
<evidence type="ECO:0000259" key="3">
    <source>
        <dbReference type="Pfam" id="PF12161"/>
    </source>
</evidence>
<name>A0ABD5LRX6_PROMI</name>
<dbReference type="InterPro" id="IPR022749">
    <property type="entry name" value="D12N6_MeTrfase_N"/>
</dbReference>
<keyword evidence="2" id="KW-0680">Restriction system</keyword>
<evidence type="ECO:0000256" key="1">
    <source>
        <dbReference type="ARBA" id="ARBA00006594"/>
    </source>
</evidence>
<dbReference type="AlphaFoldDB" id="A0ABD5LRX6"/>
<dbReference type="EMBL" id="JADQCH020000001">
    <property type="protein sequence ID" value="MEY2343405.1"/>
    <property type="molecule type" value="Genomic_DNA"/>
</dbReference>
<evidence type="ECO:0000256" key="2">
    <source>
        <dbReference type="ARBA" id="ARBA00022747"/>
    </source>
</evidence>
<feature type="domain" description="N6 adenine-specific DNA methyltransferase N-terminal" evidence="3">
    <location>
        <begin position="2"/>
        <end position="80"/>
    </location>
</feature>
<dbReference type="Gene3D" id="1.20.1260.30">
    <property type="match status" value="1"/>
</dbReference>
<dbReference type="GO" id="GO:0009307">
    <property type="term" value="P:DNA restriction-modification system"/>
    <property type="evidence" value="ECO:0007669"/>
    <property type="project" value="UniProtKB-KW"/>
</dbReference>
<evidence type="ECO:0000313" key="4">
    <source>
        <dbReference type="EMBL" id="MEY2343405.1"/>
    </source>
</evidence>
<sequence>MWESANQMRSKIEANEYKDYILGFIFYKYLSEQLVQFVTKEESLAKLRTEFLPIKVFSLFLKPVPQQFQQQAQWEAFTNQGVSGLYSSFTWGRGLQ</sequence>
<gene>
    <name evidence="4" type="ORF">I3679_000015</name>
</gene>
<comment type="similarity">
    <text evidence="1">Belongs to the N(4)/N(6)-methyltransferase family.</text>
</comment>
<dbReference type="InterPro" id="IPR029063">
    <property type="entry name" value="SAM-dependent_MTases_sf"/>
</dbReference>
<protein>
    <submittedName>
        <fullName evidence="4">Type I restriction-modification system subunit M N-terminal domain-containing protein</fullName>
    </submittedName>
</protein>
<reference evidence="4" key="1">
    <citation type="submission" date="2021-05" db="EMBL/GenBank/DDBJ databases">
        <title>First report of NDM-5 and VEB-6 producing Proteus mirabilis isolated from blood of a sepsis patient in Kolkata, India.</title>
        <authorList>
            <person name="Halder G."/>
            <person name="Chaudhuri B."/>
            <person name="Dutta S."/>
        </authorList>
    </citation>
    <scope>NUCLEOTIDE SEQUENCE [LARGE SCALE GENOMIC DNA]</scope>
    <source>
        <strain evidence="4">7049</strain>
    </source>
</reference>
<accession>A0ABD5LRX6</accession>